<feature type="transmembrane region" description="Helical" evidence="3">
    <location>
        <begin position="75"/>
        <end position="94"/>
    </location>
</feature>
<organism evidence="4 5">
    <name type="scientific">Coccomyxa viridis</name>
    <dbReference type="NCBI Taxonomy" id="1274662"/>
    <lineage>
        <taxon>Eukaryota</taxon>
        <taxon>Viridiplantae</taxon>
        <taxon>Chlorophyta</taxon>
        <taxon>core chlorophytes</taxon>
        <taxon>Trebouxiophyceae</taxon>
        <taxon>Trebouxiophyceae incertae sedis</taxon>
        <taxon>Coccomyxaceae</taxon>
        <taxon>Coccomyxa</taxon>
    </lineage>
</organism>
<feature type="compositionally biased region" description="Polar residues" evidence="2">
    <location>
        <begin position="528"/>
        <end position="537"/>
    </location>
</feature>
<comment type="similarity">
    <text evidence="1">Belongs to the cytochrome P450 family.</text>
</comment>
<dbReference type="Gene3D" id="1.10.630.10">
    <property type="entry name" value="Cytochrome P450"/>
    <property type="match status" value="1"/>
</dbReference>
<gene>
    <name evidence="4" type="primary">g7259</name>
    <name evidence="4" type="ORF">VP750_LOCUS6216</name>
</gene>
<dbReference type="InterPro" id="IPR036396">
    <property type="entry name" value="Cyt_P450_sf"/>
</dbReference>
<dbReference type="PANTHER" id="PTHR24305:SF166">
    <property type="entry name" value="CYTOCHROME P450 12A4, MITOCHONDRIAL-RELATED"/>
    <property type="match status" value="1"/>
</dbReference>
<dbReference type="Pfam" id="PF00067">
    <property type="entry name" value="p450"/>
    <property type="match status" value="1"/>
</dbReference>
<keyword evidence="3" id="KW-0812">Transmembrane</keyword>
<sequence>MLAHVFPARADAYGFSEPRKPRQFPFGKHVPISDVVAQLCWHKYDFMLFGMILIVAFISALTCLVRAAFSSTFGNPYTVALSSIFVAVTAYTAIRTASAMQRRAKALEHLPGPTPKLWLPGFMGLIIRKDPHRYSTVLAERFGPIFKFRVLCFHVVCITDPVLATHVLRSKHVDKLRFQYSFLDPFLGGTNLLTGHTDEHWKAVRKAVAPSFSAGNMRLALSHIVERTLALAGYLAESGEKKTHNVDNLLLRESMDVIGRFGFQKEMNALKSLKMPNAEENHNVQALLNSTQEIEDRYKIFWRWWRVWRADVRAGWVVLGRFKNIVRGLLTHIKKTELQRGSFAELLLKAKDPKTGKPLTDAKMFPEIAALFFAGVDTTGHTGTFCLFAISQHPEVEAKIVEELQSHGLLATAENPDPRQLTYPDLGKLTYLQAVIKETLRMYPPVGIGQVRISNSHDITLADRLHIPAGTCIWVPHHAIQNASFNWDDPTKFMPERWLTPGTEYAVPEKLPLPKEWYKNWDLDRMSSQASAGSTETMDTEGSDSRRPKRYFPFAEGPRSCVGQSLAKVSLVATMATLLSRFSFKLAEEMGGAEGVRKAEQYTLVVGLNRGMMMHAVPRQLA</sequence>
<dbReference type="InterPro" id="IPR002401">
    <property type="entry name" value="Cyt_P450_E_grp-I"/>
</dbReference>
<evidence type="ECO:0000313" key="4">
    <source>
        <dbReference type="EMBL" id="CAL5224557.1"/>
    </source>
</evidence>
<protein>
    <submittedName>
        <fullName evidence="4">G7259 protein</fullName>
    </submittedName>
</protein>
<dbReference type="PRINTS" id="PR00463">
    <property type="entry name" value="EP450I"/>
</dbReference>
<name>A0ABP1G2A1_9CHLO</name>
<reference evidence="4 5" key="1">
    <citation type="submission" date="2024-06" db="EMBL/GenBank/DDBJ databases">
        <authorList>
            <person name="Kraege A."/>
            <person name="Thomma B."/>
        </authorList>
    </citation>
    <scope>NUCLEOTIDE SEQUENCE [LARGE SCALE GENOMIC DNA]</scope>
</reference>
<dbReference type="PANTHER" id="PTHR24305">
    <property type="entry name" value="CYTOCHROME P450"/>
    <property type="match status" value="1"/>
</dbReference>
<keyword evidence="3" id="KW-1133">Transmembrane helix</keyword>
<evidence type="ECO:0000256" key="2">
    <source>
        <dbReference type="SAM" id="MobiDB-lite"/>
    </source>
</evidence>
<evidence type="ECO:0000313" key="5">
    <source>
        <dbReference type="Proteomes" id="UP001497392"/>
    </source>
</evidence>
<dbReference type="InterPro" id="IPR001128">
    <property type="entry name" value="Cyt_P450"/>
</dbReference>
<evidence type="ECO:0000256" key="1">
    <source>
        <dbReference type="ARBA" id="ARBA00010617"/>
    </source>
</evidence>
<feature type="region of interest" description="Disordered" evidence="2">
    <location>
        <begin position="528"/>
        <end position="547"/>
    </location>
</feature>
<dbReference type="PRINTS" id="PR00385">
    <property type="entry name" value="P450"/>
</dbReference>
<dbReference type="Proteomes" id="UP001497392">
    <property type="component" value="Unassembled WGS sequence"/>
</dbReference>
<evidence type="ECO:0000256" key="3">
    <source>
        <dbReference type="SAM" id="Phobius"/>
    </source>
</evidence>
<proteinExistence type="inferred from homology"/>
<feature type="transmembrane region" description="Helical" evidence="3">
    <location>
        <begin position="46"/>
        <end position="69"/>
    </location>
</feature>
<keyword evidence="5" id="KW-1185">Reference proteome</keyword>
<dbReference type="InterPro" id="IPR050121">
    <property type="entry name" value="Cytochrome_P450_monoxygenase"/>
</dbReference>
<comment type="caution">
    <text evidence="4">The sequence shown here is derived from an EMBL/GenBank/DDBJ whole genome shotgun (WGS) entry which is preliminary data.</text>
</comment>
<keyword evidence="3" id="KW-0472">Membrane</keyword>
<dbReference type="EMBL" id="CAXHTA020000011">
    <property type="protein sequence ID" value="CAL5224557.1"/>
    <property type="molecule type" value="Genomic_DNA"/>
</dbReference>
<accession>A0ABP1G2A1</accession>
<dbReference type="SUPFAM" id="SSF48264">
    <property type="entry name" value="Cytochrome P450"/>
    <property type="match status" value="1"/>
</dbReference>